<sequence>MGSCASKSSCCREVVAWALMRAAAAATSSAAVHPWTPPPPEVPPGQRVTVRMRASEFRALAAGGRAPAGAGAAEDDADVVGRLILDGCAAGRWAWSPAPPE</sequence>
<evidence type="ECO:0000313" key="1">
    <source>
        <dbReference type="EMBL" id="KAG2581199.1"/>
    </source>
</evidence>
<organism evidence="1 2">
    <name type="scientific">Panicum virgatum</name>
    <name type="common">Blackwell switchgrass</name>
    <dbReference type="NCBI Taxonomy" id="38727"/>
    <lineage>
        <taxon>Eukaryota</taxon>
        <taxon>Viridiplantae</taxon>
        <taxon>Streptophyta</taxon>
        <taxon>Embryophyta</taxon>
        <taxon>Tracheophyta</taxon>
        <taxon>Spermatophyta</taxon>
        <taxon>Magnoliopsida</taxon>
        <taxon>Liliopsida</taxon>
        <taxon>Poales</taxon>
        <taxon>Poaceae</taxon>
        <taxon>PACMAD clade</taxon>
        <taxon>Panicoideae</taxon>
        <taxon>Panicodae</taxon>
        <taxon>Paniceae</taxon>
        <taxon>Panicinae</taxon>
        <taxon>Panicum</taxon>
        <taxon>Panicum sect. Hiantes</taxon>
    </lineage>
</organism>
<protein>
    <submittedName>
        <fullName evidence="1">Uncharacterized protein</fullName>
    </submittedName>
</protein>
<reference evidence="1" key="1">
    <citation type="submission" date="2020-05" db="EMBL/GenBank/DDBJ databases">
        <title>WGS assembly of Panicum virgatum.</title>
        <authorList>
            <person name="Lovell J.T."/>
            <person name="Jenkins J."/>
            <person name="Shu S."/>
            <person name="Juenger T.E."/>
            <person name="Schmutz J."/>
        </authorList>
    </citation>
    <scope>NUCLEOTIDE SEQUENCE</scope>
    <source>
        <strain evidence="1">AP13</strain>
    </source>
</reference>
<dbReference type="EMBL" id="CM029047">
    <property type="protein sequence ID" value="KAG2581199.1"/>
    <property type="molecule type" value="Genomic_DNA"/>
</dbReference>
<evidence type="ECO:0000313" key="2">
    <source>
        <dbReference type="Proteomes" id="UP000823388"/>
    </source>
</evidence>
<dbReference type="Proteomes" id="UP000823388">
    <property type="component" value="Chromosome 6K"/>
</dbReference>
<dbReference type="AlphaFoldDB" id="A0A8T0R8F5"/>
<proteinExistence type="predicted"/>
<name>A0A8T0R8F5_PANVG</name>
<gene>
    <name evidence="1" type="ORF">PVAP13_6KG019184</name>
</gene>
<comment type="caution">
    <text evidence="1">The sequence shown here is derived from an EMBL/GenBank/DDBJ whole genome shotgun (WGS) entry which is preliminary data.</text>
</comment>
<keyword evidence="2" id="KW-1185">Reference proteome</keyword>
<accession>A0A8T0R8F5</accession>